<evidence type="ECO:0000256" key="7">
    <source>
        <dbReference type="ARBA" id="ARBA00022803"/>
    </source>
</evidence>
<name>A0A1H9L8Z8_9BURK</name>
<dbReference type="Proteomes" id="UP000199766">
    <property type="component" value="Unassembled WGS sequence"/>
</dbReference>
<feature type="repeat" description="TPR" evidence="8">
    <location>
        <begin position="356"/>
        <end position="389"/>
    </location>
</feature>
<sequence length="849" mass="95664">MTLAISIADILTTANQYLDQAQYSAAHTLYTLIQAHTPEQADCLHGMGVLALKTNHPDVALQLLARAYKAIQRLPHHTELVGNKALFLAHLGQAYAKNQKLAWALMCWSRSLDFIPNPTVQVWFDQGLAQAKAQGEVALAALPTMTKRADAGHKISTQLKNLLDKKKQKGLPARAATLADVSDEALATQIEGLINQSTRDAAAQAETLAIEMLRRYPEHGDAWHWRGIACFYQKRGEEGLPHLLKAVALYPNHPYYYNTLGVVQRQYASITDAEKSFEQALTFKPDYAEAGMNFANLLRDEGEYDAAIGWYIWAQRLKANYFEALNNLGILFKNQKAYESAKFWLNKTLEANPNYPNAYLNLGVIAEEERKRPEAIEFYEKTIFLKPDLHEVRLSLAHQKMHLCDWSGLEAQINTVRQLVRERYRGEMLPFNFLSLPGSTALEQKQCGELFFDSRYSSFARKTAGLGFVFRRERKARIRIGFLSVDFREHAVAISLVQVIEKFDRSRFELIAYAYGPDHAGPTRQRLKASFDQFIDIEALSHIESAQKIYQDQIDILVDLTGYTAGSRSEIMALHPAPVQVSYLGYSTTMGTQCVEYLIGDPIITPLDHAAFYAEKLALLPDCYFPHDRNRLLEGEPTREGEGLPADQFVFCSFNQPYKVNPQLWDVWCRILREVPNSVLWLHGFEQVARDNLGKEAEARGVSAARLIFAKVKPKLSEHLARIALADLALDTVPYGGHTTTGDALWAGTPVLTCLGESFAARVAASMLDAVGLPQLITHDFSEYANLAIRLAQDSVLLDNIKKTLKENRLTHPLFDSQRLTKNLEKVFEVIYKKWIEGEEPAAFQIQGE</sequence>
<dbReference type="Gene3D" id="1.25.40.10">
    <property type="entry name" value="Tetratricopeptide repeat domain"/>
    <property type="match status" value="3"/>
</dbReference>
<keyword evidence="5 10" id="KW-0808">Transferase</keyword>
<dbReference type="Gene3D" id="3.40.50.2000">
    <property type="entry name" value="Glycogen Phosphorylase B"/>
    <property type="match status" value="1"/>
</dbReference>
<evidence type="ECO:0000256" key="2">
    <source>
        <dbReference type="ARBA" id="ARBA00005386"/>
    </source>
</evidence>
<evidence type="ECO:0000256" key="6">
    <source>
        <dbReference type="ARBA" id="ARBA00022737"/>
    </source>
</evidence>
<dbReference type="InterPro" id="IPR019734">
    <property type="entry name" value="TPR_rpt"/>
</dbReference>
<dbReference type="GO" id="GO:0006493">
    <property type="term" value="P:protein O-linked glycosylation"/>
    <property type="evidence" value="ECO:0007669"/>
    <property type="project" value="InterPro"/>
</dbReference>
<evidence type="ECO:0000256" key="5">
    <source>
        <dbReference type="ARBA" id="ARBA00022679"/>
    </source>
</evidence>
<comment type="similarity">
    <text evidence="2">Belongs to the glycosyltransferase 41 family. O-GlcNAc transferase subfamily.</text>
</comment>
<organism evidence="10 11">
    <name type="scientific">Giesbergeria anulus</name>
    <dbReference type="NCBI Taxonomy" id="180197"/>
    <lineage>
        <taxon>Bacteria</taxon>
        <taxon>Pseudomonadati</taxon>
        <taxon>Pseudomonadota</taxon>
        <taxon>Betaproteobacteria</taxon>
        <taxon>Burkholderiales</taxon>
        <taxon>Comamonadaceae</taxon>
        <taxon>Giesbergeria</taxon>
    </lineage>
</organism>
<keyword evidence="7 8" id="KW-0802">TPR repeat</keyword>
<evidence type="ECO:0000256" key="4">
    <source>
        <dbReference type="ARBA" id="ARBA00022676"/>
    </source>
</evidence>
<dbReference type="SMART" id="SM00028">
    <property type="entry name" value="TPR"/>
    <property type="match status" value="6"/>
</dbReference>
<dbReference type="Gene3D" id="3.40.50.11380">
    <property type="match status" value="1"/>
</dbReference>
<feature type="repeat" description="TPR" evidence="8">
    <location>
        <begin position="322"/>
        <end position="355"/>
    </location>
</feature>
<evidence type="ECO:0000256" key="1">
    <source>
        <dbReference type="ARBA" id="ARBA00004922"/>
    </source>
</evidence>
<keyword evidence="4" id="KW-0328">Glycosyltransferase</keyword>
<dbReference type="Pfam" id="PF13844">
    <property type="entry name" value="Glyco_transf_41"/>
    <property type="match status" value="2"/>
</dbReference>
<gene>
    <name evidence="10" type="ORF">SAMN02982919_01690</name>
</gene>
<dbReference type="PANTHER" id="PTHR44366">
    <property type="entry name" value="UDP-N-ACETYLGLUCOSAMINE--PEPTIDE N-ACETYLGLUCOSAMINYLTRANSFERASE 110 KDA SUBUNIT"/>
    <property type="match status" value="1"/>
</dbReference>
<dbReference type="EMBL" id="FOGD01000004">
    <property type="protein sequence ID" value="SER07483.1"/>
    <property type="molecule type" value="Genomic_DNA"/>
</dbReference>
<dbReference type="AlphaFoldDB" id="A0A1H9L8Z8"/>
<keyword evidence="11" id="KW-1185">Reference proteome</keyword>
<dbReference type="OrthoDB" id="101857at2"/>
<evidence type="ECO:0000256" key="8">
    <source>
        <dbReference type="PROSITE-ProRule" id="PRU00339"/>
    </source>
</evidence>
<dbReference type="GO" id="GO:0097363">
    <property type="term" value="F:protein O-acetylglucosaminyltransferase activity"/>
    <property type="evidence" value="ECO:0007669"/>
    <property type="project" value="UniProtKB-EC"/>
</dbReference>
<evidence type="ECO:0000259" key="9">
    <source>
        <dbReference type="Pfam" id="PF13844"/>
    </source>
</evidence>
<keyword evidence="6" id="KW-0677">Repeat</keyword>
<feature type="domain" description="O-GlcNAc transferase C-terminal" evidence="9">
    <location>
        <begin position="638"/>
        <end position="824"/>
    </location>
</feature>
<protein>
    <recommendedName>
        <fullName evidence="3">protein O-GlcNAc transferase</fullName>
        <ecNumber evidence="3">2.4.1.255</ecNumber>
    </recommendedName>
</protein>
<comment type="pathway">
    <text evidence="1">Protein modification; protein glycosylation.</text>
</comment>
<proteinExistence type="inferred from homology"/>
<dbReference type="InterPro" id="IPR011990">
    <property type="entry name" value="TPR-like_helical_dom_sf"/>
</dbReference>
<evidence type="ECO:0000256" key="3">
    <source>
        <dbReference type="ARBA" id="ARBA00011970"/>
    </source>
</evidence>
<dbReference type="PROSITE" id="PS50005">
    <property type="entry name" value="TPR"/>
    <property type="match status" value="3"/>
</dbReference>
<feature type="repeat" description="TPR" evidence="8">
    <location>
        <begin position="254"/>
        <end position="287"/>
    </location>
</feature>
<dbReference type="STRING" id="180197.SAMN02982919_01690"/>
<dbReference type="SUPFAM" id="SSF48452">
    <property type="entry name" value="TPR-like"/>
    <property type="match status" value="2"/>
</dbReference>
<dbReference type="PANTHER" id="PTHR44366:SF1">
    <property type="entry name" value="UDP-N-ACETYLGLUCOSAMINE--PEPTIDE N-ACETYLGLUCOSAMINYLTRANSFERASE 110 KDA SUBUNIT"/>
    <property type="match status" value="1"/>
</dbReference>
<dbReference type="InterPro" id="IPR029489">
    <property type="entry name" value="OGT/SEC/SPY_C"/>
</dbReference>
<evidence type="ECO:0000313" key="11">
    <source>
        <dbReference type="Proteomes" id="UP000199766"/>
    </source>
</evidence>
<accession>A0A1H9L8Z8</accession>
<reference evidence="10 11" key="1">
    <citation type="submission" date="2016-10" db="EMBL/GenBank/DDBJ databases">
        <authorList>
            <person name="de Groot N.N."/>
        </authorList>
    </citation>
    <scope>NUCLEOTIDE SEQUENCE [LARGE SCALE GENOMIC DNA]</scope>
    <source>
        <strain evidence="10 11">ATCC 35958</strain>
    </source>
</reference>
<dbReference type="Pfam" id="PF13181">
    <property type="entry name" value="TPR_8"/>
    <property type="match status" value="1"/>
</dbReference>
<evidence type="ECO:0000313" key="10">
    <source>
        <dbReference type="EMBL" id="SER07483.1"/>
    </source>
</evidence>
<feature type="domain" description="O-GlcNAc transferase C-terminal" evidence="9">
    <location>
        <begin position="472"/>
        <end position="633"/>
    </location>
</feature>
<dbReference type="RefSeq" id="WP_091455841.1">
    <property type="nucleotide sequence ID" value="NZ_FOGD01000004.1"/>
</dbReference>
<dbReference type="InterPro" id="IPR037919">
    <property type="entry name" value="OGT"/>
</dbReference>
<dbReference type="EC" id="2.4.1.255" evidence="3"/>
<dbReference type="Pfam" id="PF13432">
    <property type="entry name" value="TPR_16"/>
    <property type="match status" value="1"/>
</dbReference>